<keyword evidence="13" id="KW-1185">Reference proteome</keyword>
<evidence type="ECO:0000256" key="9">
    <source>
        <dbReference type="ARBA" id="ARBA00023136"/>
    </source>
</evidence>
<dbReference type="SUPFAM" id="SSF74653">
    <property type="entry name" value="TolA/TonB C-terminal domain"/>
    <property type="match status" value="1"/>
</dbReference>
<dbReference type="GO" id="GO:0098797">
    <property type="term" value="C:plasma membrane protein complex"/>
    <property type="evidence" value="ECO:0007669"/>
    <property type="project" value="TreeGrafter"/>
</dbReference>
<dbReference type="AlphaFoldDB" id="A0A4V3D3T0"/>
<dbReference type="InterPro" id="IPR006260">
    <property type="entry name" value="TonB/TolA_C"/>
</dbReference>
<protein>
    <submittedName>
        <fullName evidence="12">Protein TonB</fullName>
    </submittedName>
</protein>
<reference evidence="12 13" key="1">
    <citation type="submission" date="2019-03" db="EMBL/GenBank/DDBJ databases">
        <title>Genomic Encyclopedia of Archaeal and Bacterial Type Strains, Phase II (KMG-II): from individual species to whole genera.</title>
        <authorList>
            <person name="Goeker M."/>
        </authorList>
    </citation>
    <scope>NUCLEOTIDE SEQUENCE [LARGE SCALE GENOMIC DNA]</scope>
    <source>
        <strain evidence="12 13">DSM 18435</strain>
    </source>
</reference>
<comment type="subcellular location">
    <subcellularLocation>
        <location evidence="1">Cell inner membrane</location>
        <topology evidence="1">Single-pass membrane protein</topology>
        <orientation evidence="1">Periplasmic side</orientation>
    </subcellularLocation>
</comment>
<keyword evidence="3" id="KW-0813">Transport</keyword>
<dbReference type="PANTHER" id="PTHR33446">
    <property type="entry name" value="PROTEIN TONB-RELATED"/>
    <property type="match status" value="1"/>
</dbReference>
<dbReference type="Proteomes" id="UP000295468">
    <property type="component" value="Unassembled WGS sequence"/>
</dbReference>
<evidence type="ECO:0000256" key="2">
    <source>
        <dbReference type="ARBA" id="ARBA00006555"/>
    </source>
</evidence>
<dbReference type="EMBL" id="SNYI01000002">
    <property type="protein sequence ID" value="TDQ31213.1"/>
    <property type="molecule type" value="Genomic_DNA"/>
</dbReference>
<feature type="transmembrane region" description="Helical" evidence="10">
    <location>
        <begin position="20"/>
        <end position="40"/>
    </location>
</feature>
<keyword evidence="6 10" id="KW-0812">Transmembrane</keyword>
<dbReference type="GO" id="GO:0015031">
    <property type="term" value="P:protein transport"/>
    <property type="evidence" value="ECO:0007669"/>
    <property type="project" value="UniProtKB-KW"/>
</dbReference>
<dbReference type="GO" id="GO:0055085">
    <property type="term" value="P:transmembrane transport"/>
    <property type="evidence" value="ECO:0007669"/>
    <property type="project" value="InterPro"/>
</dbReference>
<feature type="domain" description="TonB C-terminal" evidence="11">
    <location>
        <begin position="158"/>
        <end position="247"/>
    </location>
</feature>
<organism evidence="12 13">
    <name type="scientific">Zeaxanthinibacter enoshimensis</name>
    <dbReference type="NCBI Taxonomy" id="392009"/>
    <lineage>
        <taxon>Bacteria</taxon>
        <taxon>Pseudomonadati</taxon>
        <taxon>Bacteroidota</taxon>
        <taxon>Flavobacteriia</taxon>
        <taxon>Flavobacteriales</taxon>
        <taxon>Flavobacteriaceae</taxon>
        <taxon>Zeaxanthinibacter</taxon>
    </lineage>
</organism>
<dbReference type="Pfam" id="PF03544">
    <property type="entry name" value="TonB_C"/>
    <property type="match status" value="1"/>
</dbReference>
<evidence type="ECO:0000256" key="10">
    <source>
        <dbReference type="SAM" id="Phobius"/>
    </source>
</evidence>
<dbReference type="NCBIfam" id="TIGR01352">
    <property type="entry name" value="tonB_Cterm"/>
    <property type="match status" value="1"/>
</dbReference>
<accession>A0A4V3D3T0</accession>
<name>A0A4V3D3T0_9FLAO</name>
<keyword evidence="9 10" id="KW-0472">Membrane</keyword>
<evidence type="ECO:0000256" key="7">
    <source>
        <dbReference type="ARBA" id="ARBA00022927"/>
    </source>
</evidence>
<proteinExistence type="inferred from homology"/>
<evidence type="ECO:0000259" key="11">
    <source>
        <dbReference type="PROSITE" id="PS52015"/>
    </source>
</evidence>
<evidence type="ECO:0000256" key="6">
    <source>
        <dbReference type="ARBA" id="ARBA00022692"/>
    </source>
</evidence>
<evidence type="ECO:0000256" key="8">
    <source>
        <dbReference type="ARBA" id="ARBA00022989"/>
    </source>
</evidence>
<sequence length="247" mass="28196">MSNFEVMQVKKNPKADLDRYSGLYFVIGLAIVLFVVWRALEYKSYETVKNEIVMSYLEEPDLDEEVPVTKSLLLPPPPVMPATPVVIEIVEDTKEIEETLILSTEVDQETAVAERVMSVDEVIVDEEEEEITVPFAVIEDVPVFPGCEEGTKEEIRQCFQEKIQLHVRKHFQYPPIAAEMAIQGRVYVQFVINTDGYVTDIRSRGPDKLLEKEAERIIASLPRMTPGKQRGRPVKVPYSIPINFKLL</sequence>
<evidence type="ECO:0000256" key="3">
    <source>
        <dbReference type="ARBA" id="ARBA00022448"/>
    </source>
</evidence>
<evidence type="ECO:0000256" key="1">
    <source>
        <dbReference type="ARBA" id="ARBA00004383"/>
    </source>
</evidence>
<dbReference type="Gene3D" id="3.30.1150.10">
    <property type="match status" value="1"/>
</dbReference>
<keyword evidence="7" id="KW-0653">Protein transport</keyword>
<evidence type="ECO:0000256" key="5">
    <source>
        <dbReference type="ARBA" id="ARBA00022519"/>
    </source>
</evidence>
<dbReference type="InterPro" id="IPR051045">
    <property type="entry name" value="TonB-dependent_transducer"/>
</dbReference>
<evidence type="ECO:0000256" key="4">
    <source>
        <dbReference type="ARBA" id="ARBA00022475"/>
    </source>
</evidence>
<dbReference type="GO" id="GO:0031992">
    <property type="term" value="F:energy transducer activity"/>
    <property type="evidence" value="ECO:0007669"/>
    <property type="project" value="TreeGrafter"/>
</dbReference>
<keyword evidence="8 10" id="KW-1133">Transmembrane helix</keyword>
<comment type="similarity">
    <text evidence="2">Belongs to the TonB family.</text>
</comment>
<keyword evidence="4" id="KW-1003">Cell membrane</keyword>
<evidence type="ECO:0000313" key="13">
    <source>
        <dbReference type="Proteomes" id="UP000295468"/>
    </source>
</evidence>
<dbReference type="PANTHER" id="PTHR33446:SF2">
    <property type="entry name" value="PROTEIN TONB"/>
    <property type="match status" value="1"/>
</dbReference>
<keyword evidence="5" id="KW-0997">Cell inner membrane</keyword>
<evidence type="ECO:0000313" key="12">
    <source>
        <dbReference type="EMBL" id="TDQ31213.1"/>
    </source>
</evidence>
<comment type="caution">
    <text evidence="12">The sequence shown here is derived from an EMBL/GenBank/DDBJ whole genome shotgun (WGS) entry which is preliminary data.</text>
</comment>
<dbReference type="PROSITE" id="PS52015">
    <property type="entry name" value="TONB_CTD"/>
    <property type="match status" value="1"/>
</dbReference>
<gene>
    <name evidence="12" type="ORF">CLV82_1918</name>
</gene>
<dbReference type="InterPro" id="IPR037682">
    <property type="entry name" value="TonB_C"/>
</dbReference>